<keyword evidence="3" id="KW-1185">Reference proteome</keyword>
<feature type="compositionally biased region" description="Basic residues" evidence="1">
    <location>
        <begin position="61"/>
        <end position="83"/>
    </location>
</feature>
<proteinExistence type="predicted"/>
<evidence type="ECO:0000313" key="2">
    <source>
        <dbReference type="EMBL" id="ADE16305.1"/>
    </source>
</evidence>
<name>D5C058_NITHN</name>
<dbReference type="HOGENOM" id="CLU_2700992_0_0_6"/>
<accession>D5C058</accession>
<dbReference type="KEGG" id="nhl:Nhal_3257"/>
<evidence type="ECO:0000313" key="3">
    <source>
        <dbReference type="Proteomes" id="UP000001844"/>
    </source>
</evidence>
<evidence type="ECO:0000256" key="1">
    <source>
        <dbReference type="SAM" id="MobiDB-lite"/>
    </source>
</evidence>
<protein>
    <submittedName>
        <fullName evidence="2">Uncharacterized protein</fullName>
    </submittedName>
</protein>
<sequence length="83" mass="8665">MKGRLSLSVAGNDLAGNGLKALLMRALSLARPLRAFCGGPASLPANRSGLRGGANKQPVGRIKRRVSGKTILPRHKGHESKGI</sequence>
<feature type="region of interest" description="Disordered" evidence="1">
    <location>
        <begin position="46"/>
        <end position="83"/>
    </location>
</feature>
<gene>
    <name evidence="2" type="ordered locus">Nhal_3257</name>
</gene>
<dbReference type="AlphaFoldDB" id="D5C058"/>
<dbReference type="Proteomes" id="UP000001844">
    <property type="component" value="Chromosome"/>
</dbReference>
<organism evidence="2 3">
    <name type="scientific">Nitrosococcus halophilus (strain Nc4)</name>
    <dbReference type="NCBI Taxonomy" id="472759"/>
    <lineage>
        <taxon>Bacteria</taxon>
        <taxon>Pseudomonadati</taxon>
        <taxon>Pseudomonadota</taxon>
        <taxon>Gammaproteobacteria</taxon>
        <taxon>Chromatiales</taxon>
        <taxon>Chromatiaceae</taxon>
        <taxon>Nitrosococcus</taxon>
    </lineage>
</organism>
<dbReference type="EMBL" id="CP001798">
    <property type="protein sequence ID" value="ADE16305.1"/>
    <property type="molecule type" value="Genomic_DNA"/>
</dbReference>
<reference evidence="3" key="1">
    <citation type="submission" date="2010-04" db="EMBL/GenBank/DDBJ databases">
        <title>Complete genome sequence of Nitrosococcus halophilus Nc4, a salt-adapted, aerobic obligate ammonia-oxidizing sulfur purple bacterium.</title>
        <authorList>
            <consortium name="US DOE Joint Genome Institute"/>
            <person name="Campbell M.A."/>
            <person name="Malfatti S.A."/>
            <person name="Chain P.S.G."/>
            <person name="Heidelberg J.F."/>
            <person name="Ward B.B."/>
            <person name="Klotz M.G."/>
        </authorList>
    </citation>
    <scope>NUCLEOTIDE SEQUENCE [LARGE SCALE GENOMIC DNA]</scope>
    <source>
        <strain evidence="3">Nc4</strain>
    </source>
</reference>